<evidence type="ECO:0000313" key="3">
    <source>
        <dbReference type="Proteomes" id="UP001589670"/>
    </source>
</evidence>
<evidence type="ECO:0000256" key="1">
    <source>
        <dbReference type="SAM" id="SignalP"/>
    </source>
</evidence>
<reference evidence="2 3" key="1">
    <citation type="submission" date="2024-09" db="EMBL/GenBank/DDBJ databases">
        <authorList>
            <person name="Sun Q."/>
            <person name="Mori K."/>
        </authorList>
    </citation>
    <scope>NUCLEOTIDE SEQUENCE [LARGE SCALE GENOMIC DNA]</scope>
    <source>
        <strain evidence="2 3">CECT 9424</strain>
    </source>
</reference>
<feature type="signal peptide" evidence="1">
    <location>
        <begin position="1"/>
        <end position="21"/>
    </location>
</feature>
<proteinExistence type="predicted"/>
<dbReference type="EMBL" id="JBHMEC010000017">
    <property type="protein sequence ID" value="MFB9150326.1"/>
    <property type="molecule type" value="Genomic_DNA"/>
</dbReference>
<keyword evidence="3" id="KW-1185">Reference proteome</keyword>
<accession>A0ABV5I2N1</accession>
<evidence type="ECO:0000313" key="2">
    <source>
        <dbReference type="EMBL" id="MFB9150326.1"/>
    </source>
</evidence>
<dbReference type="RefSeq" id="WP_377069868.1">
    <property type="nucleotide sequence ID" value="NZ_JBHMEC010000017.1"/>
</dbReference>
<name>A0ABV5I2N1_9RHOB</name>
<dbReference type="Proteomes" id="UP001589670">
    <property type="component" value="Unassembled WGS sequence"/>
</dbReference>
<comment type="caution">
    <text evidence="2">The sequence shown here is derived from an EMBL/GenBank/DDBJ whole genome shotgun (WGS) entry which is preliminary data.</text>
</comment>
<protein>
    <submittedName>
        <fullName evidence="2">Uncharacterized protein</fullName>
    </submittedName>
</protein>
<feature type="chain" id="PRO_5047105487" evidence="1">
    <location>
        <begin position="22"/>
        <end position="416"/>
    </location>
</feature>
<sequence>MKFRLVSCLVLAITFPALLVAQTLEDHRRVGDGTYFADQKVNLHLARSIAESAGYELVSYMVCVGREECGRVMPVARPWRAQSRLGPEITVLNLKVADGEPGDLVYEVADLPCLDRETGLRVNGRLQGLQGETNTRALACFGNWVALSRSRHHTIVSANPDGWETVRTAVLEEWNGKTWQPTRSYFSREYREGLWVRSDGWYQGDEMRVLDEDGETLFEDESRYRAVADTASTTVSTADKCAARSAAVASWPTYLGTVVSEACRVSSQVFASGVSGGSFGKFGAEIDVEFPDVCGMYDTLGTATGELIETQLLADCLLSPETFFPPEGATGEAPDSLPEYLVEVEEDAVSEYGQWLDSLIEDLDTSSCESRVEEVSYPQGNLTCTVTVKVVCSEGADGSCDCAATEPSEPECKAPG</sequence>
<keyword evidence="1" id="KW-0732">Signal</keyword>
<gene>
    <name evidence="2" type="ORF">ACFFU4_11265</name>
</gene>
<organism evidence="2 3">
    <name type="scientific">Roseovarius ramblicola</name>
    <dbReference type="NCBI Taxonomy" id="2022336"/>
    <lineage>
        <taxon>Bacteria</taxon>
        <taxon>Pseudomonadati</taxon>
        <taxon>Pseudomonadota</taxon>
        <taxon>Alphaproteobacteria</taxon>
        <taxon>Rhodobacterales</taxon>
        <taxon>Roseobacteraceae</taxon>
        <taxon>Roseovarius</taxon>
    </lineage>
</organism>